<dbReference type="Pfam" id="PF05694">
    <property type="entry name" value="SBP56"/>
    <property type="match status" value="2"/>
</dbReference>
<proteinExistence type="inferred from homology"/>
<evidence type="ECO:0000313" key="6">
    <source>
        <dbReference type="Proteomes" id="UP000694700"/>
    </source>
</evidence>
<name>A0A8C1SIK1_CYPCA</name>
<keyword evidence="3" id="KW-0813">Transport</keyword>
<accession>A0A8C1SIK1</accession>
<reference evidence="5" key="1">
    <citation type="submission" date="2025-08" db="UniProtKB">
        <authorList>
            <consortium name="Ensembl"/>
        </authorList>
    </citation>
    <scope>IDENTIFICATION</scope>
</reference>
<dbReference type="GO" id="GO:0008430">
    <property type="term" value="F:selenium binding"/>
    <property type="evidence" value="ECO:0007669"/>
    <property type="project" value="UniProtKB-UniRule"/>
</dbReference>
<dbReference type="Ensembl" id="ENSCCRT00015007805.1">
    <property type="protein sequence ID" value="ENSCCRP00015007493.1"/>
    <property type="gene ID" value="ENSCCRG00015003641.1"/>
</dbReference>
<evidence type="ECO:0000256" key="4">
    <source>
        <dbReference type="SAM" id="Phobius"/>
    </source>
</evidence>
<keyword evidence="3 4" id="KW-0472">Membrane</keyword>
<dbReference type="GO" id="GO:0005634">
    <property type="term" value="C:nucleus"/>
    <property type="evidence" value="ECO:0007669"/>
    <property type="project" value="UniProtKB-SubCell"/>
</dbReference>
<comment type="catalytic activity">
    <reaction evidence="3">
        <text>methanethiol + O2 + H2O = hydrogen sulfide + formaldehyde + H2O2 + H(+)</text>
        <dbReference type="Rhea" id="RHEA:11812"/>
        <dbReference type="ChEBI" id="CHEBI:15377"/>
        <dbReference type="ChEBI" id="CHEBI:15378"/>
        <dbReference type="ChEBI" id="CHEBI:15379"/>
        <dbReference type="ChEBI" id="CHEBI:16007"/>
        <dbReference type="ChEBI" id="CHEBI:16240"/>
        <dbReference type="ChEBI" id="CHEBI:16842"/>
        <dbReference type="ChEBI" id="CHEBI:29919"/>
        <dbReference type="EC" id="1.8.3.4"/>
    </reaction>
</comment>
<keyword evidence="3" id="KW-0560">Oxidoreductase</keyword>
<dbReference type="InterPro" id="IPR008826">
    <property type="entry name" value="Se-bd"/>
</dbReference>
<protein>
    <recommendedName>
        <fullName evidence="3">Methanethiol oxidase</fullName>
        <shortName evidence="3">MTO</shortName>
        <ecNumber evidence="3">1.8.3.4</ecNumber>
    </recommendedName>
    <alternativeName>
        <fullName evidence="3">Selenium-binding protein 1</fullName>
    </alternativeName>
</protein>
<keyword evidence="3" id="KW-0963">Cytoplasm</keyword>
<comment type="function">
    <text evidence="3">Catalyzes the oxidation of methanethiol, an organosulfur compound known to be produced in substantial amounts by gut bacteria. Selenium-binding protein which may be involved in the sensing of reactive xenobiotics in the cytoplasm. May be involved in intra-Golgi protein transport.</text>
</comment>
<feature type="transmembrane region" description="Helical" evidence="4">
    <location>
        <begin position="314"/>
        <end position="332"/>
    </location>
</feature>
<keyword evidence="3" id="KW-0653">Protein transport</keyword>
<evidence type="ECO:0000256" key="1">
    <source>
        <dbReference type="ARBA" id="ARBA00005606"/>
    </source>
</evidence>
<evidence type="ECO:0000313" key="5">
    <source>
        <dbReference type="Ensembl" id="ENSCCRP00015007493.1"/>
    </source>
</evidence>
<keyword evidence="4" id="KW-0812">Transmembrane</keyword>
<dbReference type="PANTHER" id="PTHR23300">
    <property type="entry name" value="METHANETHIOL OXIDASE"/>
    <property type="match status" value="1"/>
</dbReference>
<dbReference type="GO" id="GO:0016020">
    <property type="term" value="C:membrane"/>
    <property type="evidence" value="ECO:0007669"/>
    <property type="project" value="UniProtKB-SubCell"/>
</dbReference>
<dbReference type="EC" id="1.8.3.4" evidence="3"/>
<evidence type="ECO:0000256" key="3">
    <source>
        <dbReference type="RuleBase" id="RU369071"/>
    </source>
</evidence>
<evidence type="ECO:0000256" key="2">
    <source>
        <dbReference type="ARBA" id="ARBA00023266"/>
    </source>
</evidence>
<keyword evidence="4" id="KW-1133">Transmembrane helix</keyword>
<dbReference type="GO" id="GO:0005829">
    <property type="term" value="C:cytosol"/>
    <property type="evidence" value="ECO:0007669"/>
    <property type="project" value="UniProtKB-SubCell"/>
</dbReference>
<dbReference type="GO" id="GO:0015031">
    <property type="term" value="P:protein transport"/>
    <property type="evidence" value="ECO:0007669"/>
    <property type="project" value="UniProtKB-UniRule"/>
</dbReference>
<comment type="pathway">
    <text evidence="3">Organosulfur degradation.</text>
</comment>
<dbReference type="SUPFAM" id="SSF75011">
    <property type="entry name" value="3-carboxy-cis,cis-mucoante lactonizing enzyme"/>
    <property type="match status" value="1"/>
</dbReference>
<keyword evidence="2 3" id="KW-0711">Selenium</keyword>
<keyword evidence="3" id="KW-0007">Acetylation</keyword>
<organism evidence="5 6">
    <name type="scientific">Cyprinus carpio</name>
    <name type="common">Common carp</name>
    <dbReference type="NCBI Taxonomy" id="7962"/>
    <lineage>
        <taxon>Eukaryota</taxon>
        <taxon>Metazoa</taxon>
        <taxon>Chordata</taxon>
        <taxon>Craniata</taxon>
        <taxon>Vertebrata</taxon>
        <taxon>Euteleostomi</taxon>
        <taxon>Actinopterygii</taxon>
        <taxon>Neopterygii</taxon>
        <taxon>Teleostei</taxon>
        <taxon>Ostariophysi</taxon>
        <taxon>Cypriniformes</taxon>
        <taxon>Cyprinidae</taxon>
        <taxon>Cyprininae</taxon>
        <taxon>Cyprinus</taxon>
    </lineage>
</organism>
<dbReference type="Proteomes" id="UP000694700">
    <property type="component" value="Unplaced"/>
</dbReference>
<comment type="subcellular location">
    <subcellularLocation>
        <location evidence="3">Nucleus</location>
    </subcellularLocation>
    <subcellularLocation>
        <location evidence="3">Cytoplasm</location>
        <location evidence="3">Cytosol</location>
    </subcellularLocation>
    <subcellularLocation>
        <location evidence="3">Membrane</location>
        <topology evidence="3">Peripheral membrane protein</topology>
    </subcellularLocation>
    <text evidence="3">May associate with Golgi membrane. May associate with the membrane of autophagosomes.</text>
</comment>
<dbReference type="GO" id="GO:0018549">
    <property type="term" value="F:methanethiol oxidase activity"/>
    <property type="evidence" value="ECO:0007669"/>
    <property type="project" value="UniProtKB-UniRule"/>
</dbReference>
<dbReference type="AlphaFoldDB" id="A0A8C1SIK1"/>
<dbReference type="PANTHER" id="PTHR23300:SF0">
    <property type="entry name" value="METHANETHIOL OXIDASE"/>
    <property type="match status" value="1"/>
</dbReference>
<comment type="similarity">
    <text evidence="1 3">Belongs to the selenium-binding protein family.</text>
</comment>
<keyword evidence="3" id="KW-0539">Nucleus</keyword>
<sequence length="462" mass="51766">ASTCSRCGPGYKTPLDAMKGPREEIVYLPCIYRNTDIQKPDYLATVDVNPQSPNFCKVIHRLPMPNLKDELHHSGWNACSSCYDDPSKRRNRLILPSLMSSRIYVVDVGTDPRAPRLHKIVEPIDLFWKCGLANPHTSHCLGSGQIMISTMGDPSGNGKGGFVLLDGETFEVIGNWEQPGEAAPFGYDFWYQPRHNVMISTEWGAPKALGNGFNPADVRAGHYGQRLHVWDWTTHKRIQILDLGEEGAIPLEIRFLHNPAAAEGFVGCALQSTVFRFYKTPKGNWAAEKVIHIPSKKVKGWALPEIPKNTFSNFLWGFFQFFLSLIFFLIIFMKCTFKVFLAGSILKDGPVKVLEDKELDSQPAPRIIKGKRVQGGPQMLQLSLDGKRLYVTTSLYSAWDKQFYPDLVKEGSVMMQIDVDTDKGGLKLNENFLVDFGAEPDGPALAHELRYPGGDCTSDIWL</sequence>